<organism evidence="2 3">
    <name type="scientific">Phocaeicola dorei</name>
    <dbReference type="NCBI Taxonomy" id="357276"/>
    <lineage>
        <taxon>Bacteria</taxon>
        <taxon>Pseudomonadati</taxon>
        <taxon>Bacteroidota</taxon>
        <taxon>Bacteroidia</taxon>
        <taxon>Bacteroidales</taxon>
        <taxon>Bacteroidaceae</taxon>
        <taxon>Phocaeicola</taxon>
    </lineage>
</organism>
<keyword evidence="1" id="KW-0472">Membrane</keyword>
<evidence type="ECO:0000313" key="3">
    <source>
        <dbReference type="Proteomes" id="UP000777173"/>
    </source>
</evidence>
<protein>
    <submittedName>
        <fullName evidence="2">EpsG family protein</fullName>
    </submittedName>
</protein>
<accession>A0AB35C0B7</accession>
<dbReference type="Pfam" id="PF14897">
    <property type="entry name" value="EpsG"/>
    <property type="match status" value="1"/>
</dbReference>
<gene>
    <name evidence="2" type="ORF">KSU80_00060</name>
</gene>
<feature type="transmembrane region" description="Helical" evidence="1">
    <location>
        <begin position="176"/>
        <end position="204"/>
    </location>
</feature>
<feature type="transmembrane region" description="Helical" evidence="1">
    <location>
        <begin position="278"/>
        <end position="296"/>
    </location>
</feature>
<feature type="transmembrane region" description="Helical" evidence="1">
    <location>
        <begin position="70"/>
        <end position="87"/>
    </location>
</feature>
<evidence type="ECO:0000256" key="1">
    <source>
        <dbReference type="SAM" id="Phobius"/>
    </source>
</evidence>
<comment type="caution">
    <text evidence="2">The sequence shown here is derived from an EMBL/GenBank/DDBJ whole genome shotgun (WGS) entry which is preliminary data.</text>
</comment>
<dbReference type="AlphaFoldDB" id="A0AB35C0B7"/>
<feature type="transmembrane region" description="Helical" evidence="1">
    <location>
        <begin position="99"/>
        <end position="120"/>
    </location>
</feature>
<name>A0AB35C0B7_9BACT</name>
<dbReference type="InterPro" id="IPR049458">
    <property type="entry name" value="EpsG-like"/>
</dbReference>
<dbReference type="RefSeq" id="WP_220445883.1">
    <property type="nucleotide sequence ID" value="NZ_DAWDYP010000085.1"/>
</dbReference>
<keyword evidence="1" id="KW-1133">Transmembrane helix</keyword>
<reference evidence="2" key="1">
    <citation type="submission" date="2021-06" db="EMBL/GenBank/DDBJ databases">
        <title>Collection of gut derived symbiotic bacterial strains cultured from healthy donors.</title>
        <authorList>
            <person name="Lin H."/>
            <person name="Littmann E."/>
            <person name="Pamer E.G."/>
        </authorList>
    </citation>
    <scope>NUCLEOTIDE SEQUENCE</scope>
    <source>
        <strain evidence="2">MSK.5.10</strain>
    </source>
</reference>
<feature type="transmembrane region" description="Helical" evidence="1">
    <location>
        <begin position="224"/>
        <end position="242"/>
    </location>
</feature>
<feature type="transmembrane region" description="Helical" evidence="1">
    <location>
        <begin position="140"/>
        <end position="164"/>
    </location>
</feature>
<feature type="transmembrane region" description="Helical" evidence="1">
    <location>
        <begin position="303"/>
        <end position="321"/>
    </location>
</feature>
<dbReference type="Proteomes" id="UP000777173">
    <property type="component" value="Unassembled WGS sequence"/>
</dbReference>
<sequence length="329" mass="38384">MPNEEADLHWHYRFWSDVSYLSFSDIVSMDFHNIYTISSIYTEKFIIQCPVFSLIVWGISLLGIKELEPFIIIGSTYFFIVYVLRDISNSIRYLDKPILFVCFLFSICVINLLGLSGLRNPLAFSLFALISYFDFVKKKKILYCLFLYCIFCLIHPACFMLLAFRLVFILVGTTTLWIPCLLVPLVVSFLPQIIMFFGSLGGLMENVVDTGQSYFISGSSVVDGYNRIFTLVLYLFILYVCIKTKRISDKFASLCNFMIMILFFAVFNIANYDVFVRFIYYLVPLTTLLFTEYGSVKKIKNKNLLSSILLISIFALFYYVIRQYYYFDM</sequence>
<keyword evidence="1" id="KW-0812">Transmembrane</keyword>
<dbReference type="EMBL" id="JAHOAX010000001">
    <property type="protein sequence ID" value="MBV3121588.1"/>
    <property type="molecule type" value="Genomic_DNA"/>
</dbReference>
<feature type="transmembrane region" description="Helical" evidence="1">
    <location>
        <begin position="254"/>
        <end position="272"/>
    </location>
</feature>
<evidence type="ECO:0000313" key="2">
    <source>
        <dbReference type="EMBL" id="MBV3121588.1"/>
    </source>
</evidence>
<proteinExistence type="predicted"/>